<dbReference type="RefSeq" id="WP_381502129.1">
    <property type="nucleotide sequence ID" value="NZ_JBHUOM010000010.1"/>
</dbReference>
<dbReference type="Proteomes" id="UP001597512">
    <property type="component" value="Unassembled WGS sequence"/>
</dbReference>
<dbReference type="EMBL" id="JBHUOM010000010">
    <property type="protein sequence ID" value="MFD2935014.1"/>
    <property type="molecule type" value="Genomic_DNA"/>
</dbReference>
<evidence type="ECO:0000313" key="6">
    <source>
        <dbReference type="Proteomes" id="UP001597512"/>
    </source>
</evidence>
<keyword evidence="4" id="KW-0812">Transmembrane</keyword>
<reference evidence="6" key="1">
    <citation type="journal article" date="2019" name="Int. J. Syst. Evol. Microbiol.">
        <title>The Global Catalogue of Microorganisms (GCM) 10K type strain sequencing project: providing services to taxonomists for standard genome sequencing and annotation.</title>
        <authorList>
            <consortium name="The Broad Institute Genomics Platform"/>
            <consortium name="The Broad Institute Genome Sequencing Center for Infectious Disease"/>
            <person name="Wu L."/>
            <person name="Ma J."/>
        </authorList>
    </citation>
    <scope>NUCLEOTIDE SEQUENCE [LARGE SCALE GENOMIC DNA]</scope>
    <source>
        <strain evidence="6">KCTC 52490</strain>
    </source>
</reference>
<keyword evidence="6" id="KW-1185">Reference proteome</keyword>
<dbReference type="EC" id="3.1.3.-" evidence="5"/>
<dbReference type="Pfam" id="PF12710">
    <property type="entry name" value="HAD"/>
    <property type="match status" value="1"/>
</dbReference>
<dbReference type="SUPFAM" id="SSF56784">
    <property type="entry name" value="HAD-like"/>
    <property type="match status" value="1"/>
</dbReference>
<organism evidence="5 6">
    <name type="scientific">Spirosoma flavum</name>
    <dbReference type="NCBI Taxonomy" id="2048557"/>
    <lineage>
        <taxon>Bacteria</taxon>
        <taxon>Pseudomonadati</taxon>
        <taxon>Bacteroidota</taxon>
        <taxon>Cytophagia</taxon>
        <taxon>Cytophagales</taxon>
        <taxon>Cytophagaceae</taxon>
        <taxon>Spirosoma</taxon>
    </lineage>
</organism>
<feature type="transmembrane region" description="Helical" evidence="4">
    <location>
        <begin position="33"/>
        <end position="53"/>
    </location>
</feature>
<name>A0ABW6ALQ7_9BACT</name>
<proteinExistence type="predicted"/>
<evidence type="ECO:0000256" key="4">
    <source>
        <dbReference type="SAM" id="Phobius"/>
    </source>
</evidence>
<keyword evidence="2 5" id="KW-0378">Hydrolase</keyword>
<accession>A0ABW6ALQ7</accession>
<keyword evidence="4" id="KW-1133">Transmembrane helix</keyword>
<dbReference type="InterPro" id="IPR006385">
    <property type="entry name" value="HAD_hydro_SerB1"/>
</dbReference>
<dbReference type="Gene3D" id="3.40.50.1000">
    <property type="entry name" value="HAD superfamily/HAD-like"/>
    <property type="match status" value="1"/>
</dbReference>
<dbReference type="GO" id="GO:0016787">
    <property type="term" value="F:hydrolase activity"/>
    <property type="evidence" value="ECO:0007669"/>
    <property type="project" value="UniProtKB-KW"/>
</dbReference>
<dbReference type="InterPro" id="IPR036412">
    <property type="entry name" value="HAD-like_sf"/>
</dbReference>
<keyword evidence="3" id="KW-0460">Magnesium</keyword>
<dbReference type="PANTHER" id="PTHR43344">
    <property type="entry name" value="PHOSPHOSERINE PHOSPHATASE"/>
    <property type="match status" value="1"/>
</dbReference>
<protein>
    <submittedName>
        <fullName evidence="5">HAD family hydrolase</fullName>
        <ecNumber evidence="5">3.1.3.-</ecNumber>
    </submittedName>
</protein>
<evidence type="ECO:0000256" key="1">
    <source>
        <dbReference type="ARBA" id="ARBA00022723"/>
    </source>
</evidence>
<comment type="caution">
    <text evidence="5">The sequence shown here is derived from an EMBL/GenBank/DDBJ whole genome shotgun (WGS) entry which is preliminary data.</text>
</comment>
<keyword evidence="4" id="KW-0472">Membrane</keyword>
<evidence type="ECO:0000256" key="2">
    <source>
        <dbReference type="ARBA" id="ARBA00022801"/>
    </source>
</evidence>
<dbReference type="InterPro" id="IPR023214">
    <property type="entry name" value="HAD_sf"/>
</dbReference>
<dbReference type="PANTHER" id="PTHR43344:SF13">
    <property type="entry name" value="PHOSPHATASE RV3661-RELATED"/>
    <property type="match status" value="1"/>
</dbReference>
<dbReference type="NCBIfam" id="TIGR01488">
    <property type="entry name" value="HAD-SF-IB"/>
    <property type="match status" value="1"/>
</dbReference>
<evidence type="ECO:0000256" key="3">
    <source>
        <dbReference type="ARBA" id="ARBA00022842"/>
    </source>
</evidence>
<evidence type="ECO:0000313" key="5">
    <source>
        <dbReference type="EMBL" id="MFD2935014.1"/>
    </source>
</evidence>
<dbReference type="NCBIfam" id="TIGR01490">
    <property type="entry name" value="HAD-SF-IB-hyp1"/>
    <property type="match status" value="1"/>
</dbReference>
<sequence length="206" mass="23869">MNENKNSKKMVLVDFDGTLIKIDSLKIVLFKRFSFLFIYSFLKILYKSFFTIYKINLSILKELLFEAMFSGQELNKFQYFCSDVSKELHKYNNAQLIHTIKELQKTGFEIYIVSASPVNWIRPWAEEQSFYNIIGTEIEVVKNVLTGKFSTPNCKGLEKVKRIKSAINLADYSEIIAYGNSKSDYPMFSIAHESFLVNGIKVIPFS</sequence>
<gene>
    <name evidence="5" type="ORF">ACFS25_14555</name>
</gene>
<dbReference type="InterPro" id="IPR050582">
    <property type="entry name" value="HAD-like_SerB"/>
</dbReference>
<keyword evidence="1" id="KW-0479">Metal-binding</keyword>